<evidence type="ECO:0000256" key="1">
    <source>
        <dbReference type="SAM" id="MobiDB-lite"/>
    </source>
</evidence>
<name>A0A8H9GZ85_9ACTN</name>
<reference evidence="2" key="2">
    <citation type="submission" date="2020-09" db="EMBL/GenBank/DDBJ databases">
        <authorList>
            <person name="Sun Q."/>
            <person name="Zhou Y."/>
        </authorList>
    </citation>
    <scope>NUCLEOTIDE SEQUENCE</scope>
    <source>
        <strain evidence="2">CGMCC 4.7138</strain>
    </source>
</reference>
<evidence type="ECO:0000313" key="2">
    <source>
        <dbReference type="EMBL" id="GGO00379.1"/>
    </source>
</evidence>
<accession>A0A8H9GZ85</accession>
<keyword evidence="3" id="KW-1185">Reference proteome</keyword>
<proteinExistence type="predicted"/>
<dbReference type="Proteomes" id="UP000653480">
    <property type="component" value="Unassembled WGS sequence"/>
</dbReference>
<dbReference type="EMBL" id="BMMN01000001">
    <property type="protein sequence ID" value="GGO00379.1"/>
    <property type="molecule type" value="Genomic_DNA"/>
</dbReference>
<sequence length="68" mass="6681">MNPACMNPGVHATRRRRFGAGTGADTDADTDAGTGAACGHLHAGCLAAPSPGAAPNDTELIPVRPADG</sequence>
<comment type="caution">
    <text evidence="2">The sequence shown here is derived from an EMBL/GenBank/DDBJ whole genome shotgun (WGS) entry which is preliminary data.</text>
</comment>
<evidence type="ECO:0000313" key="3">
    <source>
        <dbReference type="Proteomes" id="UP000653480"/>
    </source>
</evidence>
<gene>
    <name evidence="2" type="ORF">GCM10011574_07070</name>
</gene>
<dbReference type="AlphaFoldDB" id="A0A8H9GZ85"/>
<organism evidence="2 3">
    <name type="scientific">Microbispora bryophytorum</name>
    <dbReference type="NCBI Taxonomy" id="1460882"/>
    <lineage>
        <taxon>Bacteria</taxon>
        <taxon>Bacillati</taxon>
        <taxon>Actinomycetota</taxon>
        <taxon>Actinomycetes</taxon>
        <taxon>Streptosporangiales</taxon>
        <taxon>Streptosporangiaceae</taxon>
        <taxon>Microbispora</taxon>
    </lineage>
</organism>
<reference evidence="2" key="1">
    <citation type="journal article" date="2014" name="Int. J. Syst. Evol. Microbiol.">
        <title>Complete genome sequence of Corynebacterium casei LMG S-19264T (=DSM 44701T), isolated from a smear-ripened cheese.</title>
        <authorList>
            <consortium name="US DOE Joint Genome Institute (JGI-PGF)"/>
            <person name="Walter F."/>
            <person name="Albersmeier A."/>
            <person name="Kalinowski J."/>
            <person name="Ruckert C."/>
        </authorList>
    </citation>
    <scope>NUCLEOTIDE SEQUENCE</scope>
    <source>
        <strain evidence="2">CGMCC 4.7138</strain>
    </source>
</reference>
<feature type="region of interest" description="Disordered" evidence="1">
    <location>
        <begin position="1"/>
        <end position="26"/>
    </location>
</feature>
<protein>
    <submittedName>
        <fullName evidence="2">Uncharacterized protein</fullName>
    </submittedName>
</protein>